<dbReference type="KEGG" id="lak:106180649"/>
<evidence type="ECO:0000259" key="7">
    <source>
        <dbReference type="Pfam" id="PF00291"/>
    </source>
</evidence>
<dbReference type="FunFam" id="3.90.1380.10:FF:000003">
    <property type="entry name" value="THR4p Threonine synthase"/>
    <property type="match status" value="1"/>
</dbReference>
<feature type="domain" description="Tryptophan synthase beta chain-like PALP" evidence="7">
    <location>
        <begin position="134"/>
        <end position="438"/>
    </location>
</feature>
<dbReference type="InterPro" id="IPR001926">
    <property type="entry name" value="TrpB-like_PALP"/>
</dbReference>
<dbReference type="GO" id="GO:0016829">
    <property type="term" value="F:lyase activity"/>
    <property type="evidence" value="ECO:0007669"/>
    <property type="project" value="UniProtKB-KW"/>
</dbReference>
<comment type="cofactor">
    <cofactor evidence="1 6">
        <name>pyridoxal 5'-phosphate</name>
        <dbReference type="ChEBI" id="CHEBI:597326"/>
    </cofactor>
</comment>
<keyword evidence="9" id="KW-1185">Reference proteome</keyword>
<dbReference type="Pfam" id="PF00291">
    <property type="entry name" value="PALP"/>
    <property type="match status" value="1"/>
</dbReference>
<dbReference type="GO" id="GO:0046360">
    <property type="term" value="P:2-oxobutyrate biosynthetic process"/>
    <property type="evidence" value="ECO:0007669"/>
    <property type="project" value="TreeGrafter"/>
</dbReference>
<dbReference type="Gene3D" id="3.90.1380.10">
    <property type="entry name" value="Threonine synthase, N-terminal domain"/>
    <property type="match status" value="1"/>
</dbReference>
<evidence type="ECO:0000256" key="5">
    <source>
        <dbReference type="ARBA" id="ARBA00023239"/>
    </source>
</evidence>
<dbReference type="GO" id="GO:0030170">
    <property type="term" value="F:pyridoxal phosphate binding"/>
    <property type="evidence" value="ECO:0007669"/>
    <property type="project" value="TreeGrafter"/>
</dbReference>
<feature type="domain" description="Threonine synthase N-terminal" evidence="8">
    <location>
        <begin position="33"/>
        <end position="112"/>
    </location>
</feature>
<dbReference type="Proteomes" id="UP000085678">
    <property type="component" value="Unplaced"/>
</dbReference>
<dbReference type="InterPro" id="IPR004450">
    <property type="entry name" value="Thr_synthase-like"/>
</dbReference>
<dbReference type="InterPro" id="IPR029144">
    <property type="entry name" value="Thr_synth_N"/>
</dbReference>
<dbReference type="SUPFAM" id="SSF53686">
    <property type="entry name" value="Tryptophan synthase beta subunit-like PLP-dependent enzymes"/>
    <property type="match status" value="1"/>
</dbReference>
<keyword evidence="4 6" id="KW-0663">Pyridoxal phosphate</keyword>
<dbReference type="GeneID" id="106180649"/>
<dbReference type="InParanoid" id="A0A1S3KBX2"/>
<evidence type="ECO:0000259" key="8">
    <source>
        <dbReference type="Pfam" id="PF14821"/>
    </source>
</evidence>
<dbReference type="PANTHER" id="PTHR42690:SF1">
    <property type="entry name" value="THREONINE SYNTHASE-LIKE 2"/>
    <property type="match status" value="1"/>
</dbReference>
<evidence type="ECO:0000256" key="3">
    <source>
        <dbReference type="ARBA" id="ARBA00021942"/>
    </source>
</evidence>
<accession>A0A1S3KBX2</accession>
<dbReference type="PANTHER" id="PTHR42690">
    <property type="entry name" value="THREONINE SYNTHASE FAMILY MEMBER"/>
    <property type="match status" value="1"/>
</dbReference>
<dbReference type="OrthoDB" id="5203861at2759"/>
<comment type="similarity">
    <text evidence="2">Belongs to the threonine synthase family.</text>
</comment>
<dbReference type="Pfam" id="PF14821">
    <property type="entry name" value="Thr_synth_N"/>
    <property type="match status" value="1"/>
</dbReference>
<dbReference type="FunFam" id="3.40.50.1100:FF:000047">
    <property type="entry name" value="Threonine synthase like 2"/>
    <property type="match status" value="1"/>
</dbReference>
<name>A0A1S3KBX2_LINAN</name>
<evidence type="ECO:0000313" key="10">
    <source>
        <dbReference type="RefSeq" id="XP_013420133.1"/>
    </source>
</evidence>
<dbReference type="CDD" id="cd01560">
    <property type="entry name" value="Thr-synth_2"/>
    <property type="match status" value="1"/>
</dbReference>
<dbReference type="InterPro" id="IPR051166">
    <property type="entry name" value="Threonine_Synthase"/>
</dbReference>
<evidence type="ECO:0000256" key="2">
    <source>
        <dbReference type="ARBA" id="ARBA00005517"/>
    </source>
</evidence>
<dbReference type="InterPro" id="IPR037158">
    <property type="entry name" value="Thr_synth_N_sf"/>
</dbReference>
<gene>
    <name evidence="10" type="primary">LOC106180649</name>
</gene>
<reference evidence="10" key="1">
    <citation type="submission" date="2025-08" db="UniProtKB">
        <authorList>
            <consortium name="RefSeq"/>
        </authorList>
    </citation>
    <scope>IDENTIFICATION</scope>
    <source>
        <tissue evidence="10">Gonads</tissue>
    </source>
</reference>
<dbReference type="STRING" id="7574.A0A1S3KBX2"/>
<feature type="modified residue" description="N6-(pyridoxal phosphate)lysine" evidence="6">
    <location>
        <position position="144"/>
    </location>
</feature>
<protein>
    <recommendedName>
        <fullName evidence="3">Threonine synthase-like 2</fullName>
    </recommendedName>
</protein>
<dbReference type="RefSeq" id="XP_013420133.1">
    <property type="nucleotide sequence ID" value="XM_013564679.1"/>
</dbReference>
<dbReference type="Gene3D" id="3.40.50.1100">
    <property type="match status" value="2"/>
</dbReference>
<organism evidence="9 10">
    <name type="scientific">Lingula anatina</name>
    <name type="common">Brachiopod</name>
    <name type="synonym">Lingula unguis</name>
    <dbReference type="NCBI Taxonomy" id="7574"/>
    <lineage>
        <taxon>Eukaryota</taxon>
        <taxon>Metazoa</taxon>
        <taxon>Spiralia</taxon>
        <taxon>Lophotrochozoa</taxon>
        <taxon>Brachiopoda</taxon>
        <taxon>Linguliformea</taxon>
        <taxon>Lingulata</taxon>
        <taxon>Lingulida</taxon>
        <taxon>Linguloidea</taxon>
        <taxon>Lingulidae</taxon>
        <taxon>Lingula</taxon>
    </lineage>
</organism>
<evidence type="ECO:0000256" key="6">
    <source>
        <dbReference type="PIRSR" id="PIRSR604450-51"/>
    </source>
</evidence>
<sequence length="506" mass="56846">MKKEGRLQIEKVYHSAMLIAISKSPRMAYTNMRYNSSRGQINDFTFEEALFSGFTSDGGMLMPDEIPKVTSDQIRHWSKLSYTELVKEVVALFVPEEEVPREDQSSLIDKAFSRFTHPDVVNIAKLKNGLNILELFHGTTLAFKDLAMSCVGQFFNYFLKKKERHMVVLVGTSGDTGSAAIEAMRGLEAVDIVVMLPKGRCTRIQELQMTTVIEDNVHVYRVDGTSDEIDEPLKNCFTDAAFAQENNLCSVNSINWCRIMVQIAHYFYAYFQLCPGCDDTVEIAVPTGGCGNITAGCLAWFMGLPIEITVTVNRNDIMYHICTEGKLKMPSTMTPSLAPAMDIQNPYNMQRILYMLSNSNGKLVKEIMETFEAGREAVIPDDVFKKMKKIVTKSFVADDDLIKSAMARCWKENQYLLCPHTAVAAAYHYNTLVNSDVIPKRVCIATASPAKFPEAVTLAGLTPQPTPEIAALETKPTRYIDMNKGEDWTGILKEKIKEISQKRRSY</sequence>
<dbReference type="AlphaFoldDB" id="A0A1S3KBX2"/>
<keyword evidence="5" id="KW-0456">Lyase</keyword>
<evidence type="ECO:0000313" key="9">
    <source>
        <dbReference type="Proteomes" id="UP000085678"/>
    </source>
</evidence>
<evidence type="ECO:0000256" key="4">
    <source>
        <dbReference type="ARBA" id="ARBA00022898"/>
    </source>
</evidence>
<dbReference type="InterPro" id="IPR036052">
    <property type="entry name" value="TrpB-like_PALP_sf"/>
</dbReference>
<proteinExistence type="inferred from homology"/>
<dbReference type="NCBIfam" id="TIGR00260">
    <property type="entry name" value="thrC"/>
    <property type="match status" value="1"/>
</dbReference>
<dbReference type="GO" id="GO:0009071">
    <property type="term" value="P:serine family amino acid catabolic process"/>
    <property type="evidence" value="ECO:0007669"/>
    <property type="project" value="TreeGrafter"/>
</dbReference>
<evidence type="ECO:0000256" key="1">
    <source>
        <dbReference type="ARBA" id="ARBA00001933"/>
    </source>
</evidence>